<organism evidence="2 3">
    <name type="scientific">Nocardia africana</name>
    <dbReference type="NCBI Taxonomy" id="134964"/>
    <lineage>
        <taxon>Bacteria</taxon>
        <taxon>Bacillati</taxon>
        <taxon>Actinomycetota</taxon>
        <taxon>Actinomycetes</taxon>
        <taxon>Mycobacteriales</taxon>
        <taxon>Nocardiaceae</taxon>
        <taxon>Nocardia</taxon>
    </lineage>
</organism>
<sequence length="669" mass="71605">MKLPVSTSLLRKALVPLASLALMGILLVPAHSAMVAPVSDDPNGALAHRFHFTEMPIALPPGLPQRTIRHIEPRYEHVVAWMSSVNSAVAINDIDGNGKADDLCLVDSRSDSVIVTPAPDSDTTRYAPFVLNPAPLPTDDKMAPTGCIPGDFDHSGRMGLLVYYGGRTPIVFLPRAGATKLDNSAFKPVELVPSPAAPDGSYQGARWFTLAASVADFDGSGNPSVFIGNYFPDSDFIGPDGTHSLTLNESFSKATNAGSDHLLTFEHATGGADPTADYREVFNAFPEGTTNGWTIATATQDLTGTGLPSLYVANDMGPDRLFVNRSTPGAIRFTLAEGTRGPTDPKSFVLGHDSFKGMGADFGDLDGDGMPDLFVSNIAQRWGIVEANLAFMNTARNPKEAAEKLNSGIAPFRNESVRKGLAWDGWSWDTKIDDFDNSGRPQIVQSNGMFKGKTTRWPQVQEMATMNDDLTKYPWAWPKYTADSDLAGNNRMGFFVQDADGNFTNISPALNVFAATPTRGIAVGDSTGTGRLSFAVARQWEAPVYYRNDSPDLGQYLGLRLFTPPTNTASGGTTIAGQPIPGSPALGAEVTVTTPDGKPHVAQLDGGSGHAGKRATEIHLGLGDIDAATPLPVTLSWRDNHGEFHTQQLQLRPGRHTLVLDSDAREVTR</sequence>
<reference evidence="2 3" key="1">
    <citation type="submission" date="2018-06" db="EMBL/GenBank/DDBJ databases">
        <authorList>
            <consortium name="Pathogen Informatics"/>
            <person name="Doyle S."/>
        </authorList>
    </citation>
    <scope>NUCLEOTIDE SEQUENCE [LARGE SCALE GENOMIC DNA]</scope>
    <source>
        <strain evidence="2 3">NCTC13184</strain>
    </source>
</reference>
<dbReference type="EMBL" id="UGRU01000001">
    <property type="protein sequence ID" value="SUA43363.1"/>
    <property type="molecule type" value="Genomic_DNA"/>
</dbReference>
<dbReference type="AlphaFoldDB" id="A0A378WSP5"/>
<evidence type="ECO:0000313" key="2">
    <source>
        <dbReference type="EMBL" id="SUA43363.1"/>
    </source>
</evidence>
<dbReference type="PANTHER" id="PTHR16026">
    <property type="entry name" value="CARTILAGE ACIDIC PROTEIN 1"/>
    <property type="match status" value="1"/>
</dbReference>
<evidence type="ECO:0000259" key="1">
    <source>
        <dbReference type="Pfam" id="PF07593"/>
    </source>
</evidence>
<dbReference type="Proteomes" id="UP000255082">
    <property type="component" value="Unassembled WGS sequence"/>
</dbReference>
<dbReference type="RefSeq" id="WP_062967031.1">
    <property type="nucleotide sequence ID" value="NZ_JAJFOE010000001.1"/>
</dbReference>
<dbReference type="InterPro" id="IPR028994">
    <property type="entry name" value="Integrin_alpha_N"/>
</dbReference>
<dbReference type="Gene3D" id="2.130.10.130">
    <property type="entry name" value="Integrin alpha, N-terminal"/>
    <property type="match status" value="1"/>
</dbReference>
<accession>A0A378WSP5</accession>
<dbReference type="InterPro" id="IPR027039">
    <property type="entry name" value="Crtac1"/>
</dbReference>
<evidence type="ECO:0000313" key="3">
    <source>
        <dbReference type="Proteomes" id="UP000255082"/>
    </source>
</evidence>
<dbReference type="SUPFAM" id="SSF69318">
    <property type="entry name" value="Integrin alpha N-terminal domain"/>
    <property type="match status" value="1"/>
</dbReference>
<dbReference type="InterPro" id="IPR011519">
    <property type="entry name" value="UnbV_ASPIC"/>
</dbReference>
<gene>
    <name evidence="2" type="ORF">NCTC13184_02729</name>
</gene>
<dbReference type="PANTHER" id="PTHR16026:SF0">
    <property type="entry name" value="CARTILAGE ACIDIC PROTEIN 1"/>
    <property type="match status" value="1"/>
</dbReference>
<dbReference type="Pfam" id="PF07593">
    <property type="entry name" value="UnbV_ASPIC"/>
    <property type="match status" value="1"/>
</dbReference>
<protein>
    <submittedName>
        <fullName evidence="2">ASPIC and UnbV</fullName>
    </submittedName>
</protein>
<name>A0A378WSP5_9NOCA</name>
<proteinExistence type="predicted"/>
<feature type="domain" description="ASPIC/UnbV" evidence="1">
    <location>
        <begin position="585"/>
        <end position="641"/>
    </location>
</feature>